<accession>A0A2Z4ZFU3</accession>
<dbReference type="Proteomes" id="UP000251666">
    <property type="component" value="Chromosome"/>
</dbReference>
<keyword evidence="2" id="KW-1185">Reference proteome</keyword>
<name>A0A2Z4ZFU3_9PSED</name>
<evidence type="ECO:0000313" key="1">
    <source>
        <dbReference type="EMBL" id="AXA62523.1"/>
    </source>
</evidence>
<gene>
    <name evidence="1" type="ORF">CEQ51_21390</name>
</gene>
<protein>
    <submittedName>
        <fullName evidence="1">Uncharacterized protein</fullName>
    </submittedName>
</protein>
<dbReference type="RefSeq" id="WP_208665562.1">
    <property type="nucleotide sequence ID" value="NZ_CP022201.1"/>
</dbReference>
<dbReference type="AlphaFoldDB" id="A0A2Z4ZFU3"/>
<sequence>MESSENQKKMQTIFLELVRRQQGLQQSRDRGFDIWNHLKQDIDEIFRVVRELVLPEYPDLNTVIHKETRPQRNYENELNRLWAKALDIFGSYFETRISPALKLIIEDSSQEGKSNLKEMQVFIFWNGLIPTLAGHGNPGDDLYLYVRHAMEFADEELVSKMIAKNLDTPHHSPEAIFGVCGLLLQSRQASQNGLMDDAYSYLIDASHMLGMYQSSEYIMERFDTVADSRKARMNAERRHCTDTRFILGKARVRELFYSLREEGADGVRPMWNSASKAMTAISKALVREIAQSRRTDIKISDGKIYELCKELCKQERHQKENPDFGIVSGYRLKDGTLIHFDDL</sequence>
<proteinExistence type="predicted"/>
<organism evidence="1 2">
    <name type="scientific">Pseudomonas thivervalensis</name>
    <dbReference type="NCBI Taxonomy" id="86265"/>
    <lineage>
        <taxon>Bacteria</taxon>
        <taxon>Pseudomonadati</taxon>
        <taxon>Pseudomonadota</taxon>
        <taxon>Gammaproteobacteria</taxon>
        <taxon>Pseudomonadales</taxon>
        <taxon>Pseudomonadaceae</taxon>
        <taxon>Pseudomonas</taxon>
    </lineage>
</organism>
<dbReference type="EMBL" id="CP022202">
    <property type="protein sequence ID" value="AXA62523.1"/>
    <property type="molecule type" value="Genomic_DNA"/>
</dbReference>
<dbReference type="KEGG" id="pthv:CE140_20840"/>
<reference evidence="2" key="1">
    <citation type="journal article" date="2021" name="Front. Microbiol.">
        <title>Genomic Analysis of the 1-Aminocyclopropane-1-Carboxylate Deaminase-Producing Pseudomonas thivervalensis SC5 Reveals Its Multifaceted Roles in Soil and in Beneficial Interactions With Plants.</title>
        <authorList>
            <person name="Nascimento F.X."/>
            <person name="Uron P."/>
            <person name="Glick B.R."/>
            <person name="Giachini A."/>
            <person name="Rossi M.J."/>
        </authorList>
    </citation>
    <scope>NUCLEOTIDE SEQUENCE [LARGE SCALE GENOMIC DNA]</scope>
    <source>
        <strain evidence="2">PLM3</strain>
    </source>
</reference>
<evidence type="ECO:0000313" key="2">
    <source>
        <dbReference type="Proteomes" id="UP000251666"/>
    </source>
</evidence>